<comment type="subcellular location">
    <subcellularLocation>
        <location evidence="3">Chromosome</location>
        <location evidence="3">Centromere</location>
    </subcellularLocation>
    <subcellularLocation>
        <location evidence="2">Cytoplasm</location>
        <location evidence="2">Cytosol</location>
    </subcellularLocation>
    <subcellularLocation>
        <location evidence="1 25">Nucleus</location>
    </subcellularLocation>
</comment>
<keyword evidence="16" id="KW-0007">Acetylation</keyword>
<evidence type="ECO:0000256" key="23">
    <source>
        <dbReference type="PIRSR" id="PIRSR602717-51"/>
    </source>
</evidence>
<keyword evidence="13" id="KW-0862">Zinc</keyword>
<evidence type="ECO:0000259" key="27">
    <source>
        <dbReference type="PROSITE" id="PS51726"/>
    </source>
</evidence>
<keyword evidence="22" id="KW-0137">Centromere</keyword>
<dbReference type="Pfam" id="PF01530">
    <property type="entry name" value="zf-C2HC"/>
    <property type="match status" value="1"/>
</dbReference>
<dbReference type="PANTHER" id="PTHR10615:SF161">
    <property type="entry name" value="HISTONE ACETYLTRANSFERASE KAT7"/>
    <property type="match status" value="1"/>
</dbReference>
<dbReference type="GO" id="GO:0003712">
    <property type="term" value="F:transcription coregulator activity"/>
    <property type="evidence" value="ECO:0007669"/>
    <property type="project" value="TreeGrafter"/>
</dbReference>
<dbReference type="GO" id="GO:0006260">
    <property type="term" value="P:DNA replication"/>
    <property type="evidence" value="ECO:0007669"/>
    <property type="project" value="UniProtKB-KW"/>
</dbReference>
<evidence type="ECO:0000256" key="20">
    <source>
        <dbReference type="ARBA" id="ARBA00023242"/>
    </source>
</evidence>
<dbReference type="EC" id="2.3.1.48" evidence="25"/>
<dbReference type="PANTHER" id="PTHR10615">
    <property type="entry name" value="HISTONE ACETYLTRANSFERASE"/>
    <property type="match status" value="1"/>
</dbReference>
<sequence>MPRRRQSVHLGSGSDGTEDSDSSAEREQTNSSESDGNMPKRTRLTRASLRLSQSSQDTPDVKRVGDHDESPPLTPTGNAPSSESELDISSPNASHDESVAKDPALRDSDKDLSHRPKRRRCHETYNFNMKCPTPGCNSLGHLTGKHERHFAVSGCPLYHNLSADDCKVKATTREKHEEESKVQEESNRHATRHQMPTSKQTRYKEQVTEMRKGRNSGLPKEQKEKYMEHRQSHGNTREPLLENITSEYDLELFRKAQARASEDLEKLRIQGQITEGSNMIKTILFGRYELDTWYHSPYPEEYARLGRLYVCEFCLKYMKSQTILRRHMAKCVWKHPPGDEVYRKGAISVFEVDGKKNKIYCQNLCLLAKLFLDHKTLYYDVEPFLFYVMTEADNTGCHLVGYFSKEKNSFLNYNVSCILTMPQYMRQGFGKMLIDFSYLLSKVEEKVGSPERPLSDLGLISYRSYWKEVLLRYMYNFQGKEISIKEISQETAVNPVDIVSTLQSLQMLKYWKGKHLVLKRQDLIDEWKAKETKRGSNNKTIDPSSLKWTPPKGT</sequence>
<dbReference type="GO" id="GO:0008270">
    <property type="term" value="F:zinc ion binding"/>
    <property type="evidence" value="ECO:0007669"/>
    <property type="project" value="UniProtKB-KW"/>
</dbReference>
<dbReference type="AlphaFoldDB" id="A0A8U0QPM1"/>
<dbReference type="Gene3D" id="3.40.630.30">
    <property type="match status" value="1"/>
</dbReference>
<evidence type="ECO:0000256" key="13">
    <source>
        <dbReference type="ARBA" id="ARBA00022833"/>
    </source>
</evidence>
<dbReference type="Proteomes" id="UP000808372">
    <property type="component" value="Chromosome 4"/>
</dbReference>
<dbReference type="InterPro" id="IPR050603">
    <property type="entry name" value="MYST_HAT"/>
</dbReference>
<evidence type="ECO:0000256" key="24">
    <source>
        <dbReference type="PROSITE-ProRule" id="PRU01143"/>
    </source>
</evidence>
<dbReference type="FunFam" id="4.10.320.30:FF:000002">
    <property type="entry name" value="Histone acetyltransferase"/>
    <property type="match status" value="1"/>
</dbReference>
<evidence type="ECO:0000256" key="10">
    <source>
        <dbReference type="ARBA" id="ARBA00022723"/>
    </source>
</evidence>
<feature type="compositionally biased region" description="Basic and acidic residues" evidence="26">
    <location>
        <begin position="202"/>
        <end position="212"/>
    </location>
</feature>
<dbReference type="GO" id="GO:0045935">
    <property type="term" value="P:positive regulation of nucleobase-containing compound metabolic process"/>
    <property type="evidence" value="ECO:0007669"/>
    <property type="project" value="UniProtKB-ARBA"/>
</dbReference>
<dbReference type="InterPro" id="IPR040706">
    <property type="entry name" value="Zf-MYST"/>
</dbReference>
<feature type="domain" description="MYST-type HAT" evidence="27">
    <location>
        <begin position="275"/>
        <end position="550"/>
    </location>
</feature>
<evidence type="ECO:0000256" key="19">
    <source>
        <dbReference type="ARBA" id="ARBA00023204"/>
    </source>
</evidence>
<dbReference type="GO" id="GO:0010485">
    <property type="term" value="F:histone H4 acetyltransferase activity"/>
    <property type="evidence" value="ECO:0007669"/>
    <property type="project" value="TreeGrafter"/>
</dbReference>
<dbReference type="RefSeq" id="XP_038847217.1">
    <property type="nucleotide sequence ID" value="XM_038991289.1"/>
</dbReference>
<evidence type="ECO:0000256" key="9">
    <source>
        <dbReference type="ARBA" id="ARBA00022705"/>
    </source>
</evidence>
<evidence type="ECO:0000256" key="18">
    <source>
        <dbReference type="ARBA" id="ARBA00023163"/>
    </source>
</evidence>
<dbReference type="FunFam" id="3.30.60.60:FF:000001">
    <property type="entry name" value="Histone acetyltransferase"/>
    <property type="match status" value="1"/>
</dbReference>
<dbReference type="FunFam" id="1.10.10.10:FF:000092">
    <property type="entry name" value="Histone acetyltransferase"/>
    <property type="match status" value="1"/>
</dbReference>
<dbReference type="GO" id="GO:0045815">
    <property type="term" value="P:transcription initiation-coupled chromatin remodeling"/>
    <property type="evidence" value="ECO:0007669"/>
    <property type="project" value="UniProtKB-ARBA"/>
</dbReference>
<evidence type="ECO:0000256" key="14">
    <source>
        <dbReference type="ARBA" id="ARBA00022843"/>
    </source>
</evidence>
<evidence type="ECO:0000256" key="12">
    <source>
        <dbReference type="ARBA" id="ARBA00022771"/>
    </source>
</evidence>
<evidence type="ECO:0000256" key="2">
    <source>
        <dbReference type="ARBA" id="ARBA00004514"/>
    </source>
</evidence>
<keyword evidence="9" id="KW-0235">DNA replication</keyword>
<feature type="region of interest" description="Disordered" evidence="26">
    <location>
        <begin position="170"/>
        <end position="223"/>
    </location>
</feature>
<keyword evidence="17" id="KW-0805">Transcription regulation</keyword>
<feature type="active site" description="Proton donor/acceptor" evidence="23">
    <location>
        <position position="451"/>
    </location>
</feature>
<feature type="region of interest" description="Disordered" evidence="26">
    <location>
        <begin position="1"/>
        <end position="117"/>
    </location>
</feature>
<dbReference type="SUPFAM" id="SSF55729">
    <property type="entry name" value="Acyl-CoA N-acyltransferases (Nat)"/>
    <property type="match status" value="1"/>
</dbReference>
<dbReference type="GO" id="GO:0006357">
    <property type="term" value="P:regulation of transcription by RNA polymerase II"/>
    <property type="evidence" value="ECO:0007669"/>
    <property type="project" value="TreeGrafter"/>
</dbReference>
<comment type="similarity">
    <text evidence="4 25">Belongs to the MYST (SAS/MOZ) family.</text>
</comment>
<keyword evidence="28" id="KW-1185">Reference proteome</keyword>
<dbReference type="Gene3D" id="4.10.320.30">
    <property type="match status" value="1"/>
</dbReference>
<keyword evidence="20 25" id="KW-0539">Nucleus</keyword>
<feature type="compositionally biased region" description="Basic and acidic residues" evidence="26">
    <location>
        <begin position="94"/>
        <end position="114"/>
    </location>
</feature>
<evidence type="ECO:0000256" key="25">
    <source>
        <dbReference type="RuleBase" id="RU361211"/>
    </source>
</evidence>
<dbReference type="GO" id="GO:0036408">
    <property type="term" value="F:histone H3K14 acetyltransferase activity"/>
    <property type="evidence" value="ECO:0007669"/>
    <property type="project" value="UniProtKB-ARBA"/>
</dbReference>
<keyword evidence="8" id="KW-0808">Transferase</keyword>
<dbReference type="GO" id="GO:0006281">
    <property type="term" value="P:DNA repair"/>
    <property type="evidence" value="ECO:0007669"/>
    <property type="project" value="UniProtKB-KW"/>
</dbReference>
<evidence type="ECO:0000256" key="17">
    <source>
        <dbReference type="ARBA" id="ARBA00023015"/>
    </source>
</evidence>
<keyword evidence="12 24" id="KW-0863">Zinc-finger</keyword>
<evidence type="ECO:0000256" key="11">
    <source>
        <dbReference type="ARBA" id="ARBA00022763"/>
    </source>
</evidence>
<dbReference type="InterPro" id="IPR002717">
    <property type="entry name" value="HAT_MYST-type"/>
</dbReference>
<evidence type="ECO:0000256" key="16">
    <source>
        <dbReference type="ARBA" id="ARBA00022990"/>
    </source>
</evidence>
<keyword evidence="21" id="KW-0012">Acyltransferase</keyword>
<feature type="compositionally biased region" description="Polar residues" evidence="26">
    <location>
        <begin position="75"/>
        <end position="93"/>
    </location>
</feature>
<feature type="region of interest" description="Disordered" evidence="26">
    <location>
        <begin position="531"/>
        <end position="554"/>
    </location>
</feature>
<evidence type="ECO:0000256" key="21">
    <source>
        <dbReference type="ARBA" id="ARBA00023315"/>
    </source>
</evidence>
<evidence type="ECO:0000256" key="1">
    <source>
        <dbReference type="ARBA" id="ARBA00004123"/>
    </source>
</evidence>
<protein>
    <recommendedName>
        <fullName evidence="25">Histone acetyltransferase</fullName>
        <ecNumber evidence="25">2.3.1.48</ecNumber>
    </recommendedName>
</protein>
<dbReference type="InterPro" id="IPR002515">
    <property type="entry name" value="Znf_C2H2C"/>
</dbReference>
<comment type="catalytic activity">
    <reaction evidence="25">
        <text>L-lysyl-[protein] + acetyl-CoA = N(6)-acetyl-L-lysyl-[protein] + CoA + H(+)</text>
        <dbReference type="Rhea" id="RHEA:45948"/>
        <dbReference type="Rhea" id="RHEA-COMP:9752"/>
        <dbReference type="Rhea" id="RHEA-COMP:10731"/>
        <dbReference type="ChEBI" id="CHEBI:15378"/>
        <dbReference type="ChEBI" id="CHEBI:29969"/>
        <dbReference type="ChEBI" id="CHEBI:57287"/>
        <dbReference type="ChEBI" id="CHEBI:57288"/>
        <dbReference type="ChEBI" id="CHEBI:61930"/>
        <dbReference type="EC" id="2.3.1.48"/>
    </reaction>
</comment>
<dbReference type="Pfam" id="PF17772">
    <property type="entry name" value="zf-MYST"/>
    <property type="match status" value="1"/>
</dbReference>
<proteinExistence type="inferred from homology"/>
<accession>A0A8U0QPM1</accession>
<feature type="compositionally biased region" description="Basic and acidic residues" evidence="26">
    <location>
        <begin position="59"/>
        <end position="70"/>
    </location>
</feature>
<dbReference type="InterPro" id="IPR016181">
    <property type="entry name" value="Acyl_CoA_acyltransferase"/>
</dbReference>
<keyword evidence="6" id="KW-1017">Isopeptide bond</keyword>
<feature type="compositionally biased region" description="Polar residues" evidence="26">
    <location>
        <begin position="535"/>
        <end position="547"/>
    </location>
</feature>
<dbReference type="GO" id="GO:0003682">
    <property type="term" value="F:chromatin binding"/>
    <property type="evidence" value="ECO:0007669"/>
    <property type="project" value="TreeGrafter"/>
</dbReference>
<name>A0A8U0QPM1_SALNM</name>
<dbReference type="PROSITE" id="PS51726">
    <property type="entry name" value="MYST_HAT"/>
    <property type="match status" value="1"/>
</dbReference>
<dbReference type="InterPro" id="IPR036060">
    <property type="entry name" value="Znf_C2H2C_sf"/>
</dbReference>
<gene>
    <name evidence="29" type="primary">LOC120046230</name>
</gene>
<evidence type="ECO:0000256" key="3">
    <source>
        <dbReference type="ARBA" id="ARBA00004584"/>
    </source>
</evidence>
<evidence type="ECO:0000313" key="28">
    <source>
        <dbReference type="Proteomes" id="UP000808372"/>
    </source>
</evidence>
<dbReference type="PROSITE" id="PS51802">
    <property type="entry name" value="ZF_CCHHC"/>
    <property type="match status" value="1"/>
</dbReference>
<dbReference type="GO" id="GO:0036409">
    <property type="term" value="C:histone H3-K14 acetyltransferase complex"/>
    <property type="evidence" value="ECO:0007669"/>
    <property type="project" value="UniProtKB-ARBA"/>
</dbReference>
<evidence type="ECO:0000256" key="5">
    <source>
        <dbReference type="ARBA" id="ARBA00022490"/>
    </source>
</evidence>
<dbReference type="GO" id="GO:0000775">
    <property type="term" value="C:chromosome, centromeric region"/>
    <property type="evidence" value="ECO:0007669"/>
    <property type="project" value="UniProtKB-SubCell"/>
</dbReference>
<keyword evidence="18" id="KW-0804">Transcription</keyword>
<evidence type="ECO:0000313" key="29">
    <source>
        <dbReference type="RefSeq" id="XP_038847217.1"/>
    </source>
</evidence>
<evidence type="ECO:0000256" key="7">
    <source>
        <dbReference type="ARBA" id="ARBA00022553"/>
    </source>
</evidence>
<dbReference type="GO" id="GO:1902035">
    <property type="term" value="P:positive regulation of hematopoietic stem cell proliferation"/>
    <property type="evidence" value="ECO:0007669"/>
    <property type="project" value="UniProtKB-ARBA"/>
</dbReference>
<dbReference type="InterPro" id="IPR036388">
    <property type="entry name" value="WH-like_DNA-bd_sf"/>
</dbReference>
<keyword evidence="15" id="KW-0156">Chromatin regulator</keyword>
<dbReference type="Gene3D" id="3.30.60.60">
    <property type="entry name" value="N-acetyl transferase-like"/>
    <property type="match status" value="1"/>
</dbReference>
<evidence type="ECO:0000256" key="6">
    <source>
        <dbReference type="ARBA" id="ARBA00022499"/>
    </source>
</evidence>
<keyword evidence="11" id="KW-0227">DNA damage</keyword>
<evidence type="ECO:0000256" key="4">
    <source>
        <dbReference type="ARBA" id="ARBA00010107"/>
    </source>
</evidence>
<dbReference type="Pfam" id="PF01853">
    <property type="entry name" value="MOZ_SAS"/>
    <property type="match status" value="1"/>
</dbReference>
<keyword evidence="14" id="KW-0832">Ubl conjugation</keyword>
<dbReference type="OrthoDB" id="787137at2759"/>
<keyword evidence="19" id="KW-0234">DNA repair</keyword>
<feature type="compositionally biased region" description="Basic and acidic residues" evidence="26">
    <location>
        <begin position="170"/>
        <end position="188"/>
    </location>
</feature>
<dbReference type="FunFam" id="3.40.630.30:FF:000001">
    <property type="entry name" value="Histone acetyltransferase"/>
    <property type="match status" value="1"/>
</dbReference>
<dbReference type="Gene3D" id="1.10.10.10">
    <property type="entry name" value="Winged helix-like DNA-binding domain superfamily/Winged helix DNA-binding domain"/>
    <property type="match status" value="1"/>
</dbReference>
<dbReference type="GO" id="GO:0005829">
    <property type="term" value="C:cytosol"/>
    <property type="evidence" value="ECO:0007669"/>
    <property type="project" value="UniProtKB-SubCell"/>
</dbReference>
<evidence type="ECO:0000256" key="8">
    <source>
        <dbReference type="ARBA" id="ARBA00022679"/>
    </source>
</evidence>
<keyword evidence="7" id="KW-0597">Phosphoprotein</keyword>
<evidence type="ECO:0000256" key="26">
    <source>
        <dbReference type="SAM" id="MobiDB-lite"/>
    </source>
</evidence>
<feature type="compositionally biased region" description="Low complexity" evidence="26">
    <location>
        <begin position="45"/>
        <end position="56"/>
    </location>
</feature>
<evidence type="ECO:0000256" key="15">
    <source>
        <dbReference type="ARBA" id="ARBA00022853"/>
    </source>
</evidence>
<evidence type="ECO:0000256" key="22">
    <source>
        <dbReference type="ARBA" id="ARBA00023328"/>
    </source>
</evidence>
<keyword evidence="10" id="KW-0479">Metal-binding</keyword>
<keyword evidence="5" id="KW-0963">Cytoplasm</keyword>
<dbReference type="SUPFAM" id="SSF103637">
    <property type="entry name" value="CCHHC domain"/>
    <property type="match status" value="1"/>
</dbReference>
<dbReference type="GeneID" id="120046230"/>
<reference evidence="29" key="1">
    <citation type="submission" date="2025-08" db="UniProtKB">
        <authorList>
            <consortium name="RefSeq"/>
        </authorList>
    </citation>
    <scope>IDENTIFICATION</scope>
    <source>
        <tissue evidence="29">White muscle</tissue>
    </source>
</reference>
<organism evidence="28 29">
    <name type="scientific">Salvelinus namaycush</name>
    <name type="common">Lake trout</name>
    <name type="synonym">Salmo namaycush</name>
    <dbReference type="NCBI Taxonomy" id="8040"/>
    <lineage>
        <taxon>Eukaryota</taxon>
        <taxon>Metazoa</taxon>
        <taxon>Chordata</taxon>
        <taxon>Craniata</taxon>
        <taxon>Vertebrata</taxon>
        <taxon>Euteleostomi</taxon>
        <taxon>Actinopterygii</taxon>
        <taxon>Neopterygii</taxon>
        <taxon>Teleostei</taxon>
        <taxon>Protacanthopterygii</taxon>
        <taxon>Salmoniformes</taxon>
        <taxon>Salmonidae</taxon>
        <taxon>Salmoninae</taxon>
        <taxon>Salvelinus</taxon>
    </lineage>
</organism>